<organism evidence="1 2">
    <name type="scientific">Paenibacillus lautus</name>
    <name type="common">Bacillus lautus</name>
    <dbReference type="NCBI Taxonomy" id="1401"/>
    <lineage>
        <taxon>Bacteria</taxon>
        <taxon>Bacillati</taxon>
        <taxon>Bacillota</taxon>
        <taxon>Bacilli</taxon>
        <taxon>Bacillales</taxon>
        <taxon>Paenibacillaceae</taxon>
        <taxon>Paenibacillus</taxon>
    </lineage>
</organism>
<sequence length="73" mass="8374">MIIIRLAYIFVKMLAGPPIGIKSVLNVFEYCHNNPIVFNDRDVVQCAANILLLNIQHITLEAWKDEKNSDRYG</sequence>
<protein>
    <submittedName>
        <fullName evidence="1">Uncharacterized protein</fullName>
    </submittedName>
</protein>
<evidence type="ECO:0000313" key="1">
    <source>
        <dbReference type="EMBL" id="OME87068.1"/>
    </source>
</evidence>
<name>A0A1R1ANS9_PAELA</name>
<dbReference type="Proteomes" id="UP000187074">
    <property type="component" value="Unassembled WGS sequence"/>
</dbReference>
<dbReference type="STRING" id="1401.BK123_31965"/>
<proteinExistence type="predicted"/>
<gene>
    <name evidence="1" type="ORF">BK123_31965</name>
</gene>
<accession>A0A1R1ANS9</accession>
<reference evidence="1 2" key="1">
    <citation type="submission" date="2016-11" db="EMBL/GenBank/DDBJ databases">
        <title>Paenibacillus species isolates.</title>
        <authorList>
            <person name="Beno S.M."/>
        </authorList>
    </citation>
    <scope>NUCLEOTIDE SEQUENCE [LARGE SCALE GENOMIC DNA]</scope>
    <source>
        <strain evidence="1 2">FSL F4-0100</strain>
    </source>
</reference>
<dbReference type="EMBL" id="MRTF01000018">
    <property type="protein sequence ID" value="OME87068.1"/>
    <property type="molecule type" value="Genomic_DNA"/>
</dbReference>
<comment type="caution">
    <text evidence="1">The sequence shown here is derived from an EMBL/GenBank/DDBJ whole genome shotgun (WGS) entry which is preliminary data.</text>
</comment>
<dbReference type="AlphaFoldDB" id="A0A1R1ANS9"/>
<evidence type="ECO:0000313" key="2">
    <source>
        <dbReference type="Proteomes" id="UP000187074"/>
    </source>
</evidence>